<organism evidence="1 2">
    <name type="scientific">Gymnopus androsaceus JB14</name>
    <dbReference type="NCBI Taxonomy" id="1447944"/>
    <lineage>
        <taxon>Eukaryota</taxon>
        <taxon>Fungi</taxon>
        <taxon>Dikarya</taxon>
        <taxon>Basidiomycota</taxon>
        <taxon>Agaricomycotina</taxon>
        <taxon>Agaricomycetes</taxon>
        <taxon>Agaricomycetidae</taxon>
        <taxon>Agaricales</taxon>
        <taxon>Marasmiineae</taxon>
        <taxon>Omphalotaceae</taxon>
        <taxon>Gymnopus</taxon>
    </lineage>
</organism>
<reference evidence="1" key="1">
    <citation type="journal article" date="2019" name="Environ. Microbiol.">
        <title>Fungal ecological strategies reflected in gene transcription - a case study of two litter decomposers.</title>
        <authorList>
            <person name="Barbi F."/>
            <person name="Kohler A."/>
            <person name="Barry K."/>
            <person name="Baskaran P."/>
            <person name="Daum C."/>
            <person name="Fauchery L."/>
            <person name="Ihrmark K."/>
            <person name="Kuo A."/>
            <person name="LaButti K."/>
            <person name="Lipzen A."/>
            <person name="Morin E."/>
            <person name="Grigoriev I.V."/>
            <person name="Henrissat B."/>
            <person name="Lindahl B."/>
            <person name="Martin F."/>
        </authorList>
    </citation>
    <scope>NUCLEOTIDE SEQUENCE</scope>
    <source>
        <strain evidence="1">JB14</strain>
    </source>
</reference>
<protein>
    <submittedName>
        <fullName evidence="1">Uncharacterized protein</fullName>
    </submittedName>
</protein>
<evidence type="ECO:0000313" key="2">
    <source>
        <dbReference type="Proteomes" id="UP000799118"/>
    </source>
</evidence>
<name>A0A6A4I6G1_9AGAR</name>
<sequence>TSDKHEISQLLQYIELDMRNISSEILRLQSAILSLRTKREQLEKLRANASSLTAPIRRLPTEILSRIFLTLCSTTSSNFSTSRLKRFISDAPPFVLSTVCARWRDIVHSTSGMWSNLSL</sequence>
<accession>A0A6A4I6G1</accession>
<evidence type="ECO:0000313" key="1">
    <source>
        <dbReference type="EMBL" id="KAE9405008.1"/>
    </source>
</evidence>
<dbReference type="Gene3D" id="1.20.1280.50">
    <property type="match status" value="1"/>
</dbReference>
<keyword evidence="2" id="KW-1185">Reference proteome</keyword>
<proteinExistence type="predicted"/>
<gene>
    <name evidence="1" type="ORF">BT96DRAFT_779241</name>
</gene>
<dbReference type="EMBL" id="ML769412">
    <property type="protein sequence ID" value="KAE9405008.1"/>
    <property type="molecule type" value="Genomic_DNA"/>
</dbReference>
<dbReference type="Proteomes" id="UP000799118">
    <property type="component" value="Unassembled WGS sequence"/>
</dbReference>
<dbReference type="OrthoDB" id="2995756at2759"/>
<feature type="non-terminal residue" evidence="1">
    <location>
        <position position="119"/>
    </location>
</feature>
<feature type="non-terminal residue" evidence="1">
    <location>
        <position position="1"/>
    </location>
</feature>
<dbReference type="AlphaFoldDB" id="A0A6A4I6G1"/>